<dbReference type="PANTHER" id="PTHR30055">
    <property type="entry name" value="HTH-TYPE TRANSCRIPTIONAL REGULATOR RUTR"/>
    <property type="match status" value="1"/>
</dbReference>
<keyword evidence="3" id="KW-1185">Reference proteome</keyword>
<organism evidence="2 3">
    <name type="scientific">Terrimesophilobacter mesophilus</name>
    <dbReference type="NCBI Taxonomy" id="433647"/>
    <lineage>
        <taxon>Bacteria</taxon>
        <taxon>Bacillati</taxon>
        <taxon>Actinomycetota</taxon>
        <taxon>Actinomycetes</taxon>
        <taxon>Micrococcales</taxon>
        <taxon>Microbacteriaceae</taxon>
        <taxon>Terrimesophilobacter</taxon>
    </lineage>
</organism>
<name>A0A4R8VDD1_9MICO</name>
<gene>
    <name evidence="2" type="ORF">E3N84_07200</name>
</gene>
<dbReference type="InterPro" id="IPR023772">
    <property type="entry name" value="DNA-bd_HTH_TetR-type_CS"/>
</dbReference>
<dbReference type="OrthoDB" id="3211155at2"/>
<keyword evidence="1" id="KW-0238">DNA-binding</keyword>
<evidence type="ECO:0000313" key="2">
    <source>
        <dbReference type="EMBL" id="TFB79847.1"/>
    </source>
</evidence>
<dbReference type="PROSITE" id="PS01081">
    <property type="entry name" value="HTH_TETR_1"/>
    <property type="match status" value="1"/>
</dbReference>
<dbReference type="PANTHER" id="PTHR30055:SF229">
    <property type="entry name" value="HTH-TYPE TRANSCRIPTIONAL REPRESSOR RV1474C"/>
    <property type="match status" value="1"/>
</dbReference>
<dbReference type="Proteomes" id="UP000298488">
    <property type="component" value="Unassembled WGS sequence"/>
</dbReference>
<dbReference type="SUPFAM" id="SSF46689">
    <property type="entry name" value="Homeodomain-like"/>
    <property type="match status" value="1"/>
</dbReference>
<comment type="caution">
    <text evidence="2">The sequence shown here is derived from an EMBL/GenBank/DDBJ whole genome shotgun (WGS) entry which is preliminary data.</text>
</comment>
<dbReference type="InterPro" id="IPR001647">
    <property type="entry name" value="HTH_TetR"/>
</dbReference>
<dbReference type="PROSITE" id="PS50977">
    <property type="entry name" value="HTH_TETR_2"/>
    <property type="match status" value="1"/>
</dbReference>
<dbReference type="SUPFAM" id="SSF48498">
    <property type="entry name" value="Tetracyclin repressor-like, C-terminal domain"/>
    <property type="match status" value="1"/>
</dbReference>
<dbReference type="EMBL" id="SOFI01000003">
    <property type="protein sequence ID" value="TFB79847.1"/>
    <property type="molecule type" value="Genomic_DNA"/>
</dbReference>
<dbReference type="PRINTS" id="PR00455">
    <property type="entry name" value="HTHTETR"/>
</dbReference>
<dbReference type="Gene3D" id="1.10.357.10">
    <property type="entry name" value="Tetracycline Repressor, domain 2"/>
    <property type="match status" value="1"/>
</dbReference>
<dbReference type="RefSeq" id="WP_104095716.1">
    <property type="nucleotide sequence ID" value="NZ_JACHBP010000001.1"/>
</dbReference>
<dbReference type="InterPro" id="IPR036271">
    <property type="entry name" value="Tet_transcr_reg_TetR-rel_C_sf"/>
</dbReference>
<protein>
    <submittedName>
        <fullName evidence="2">TetR/AcrR family transcriptional regulator</fullName>
    </submittedName>
</protein>
<dbReference type="Pfam" id="PF00440">
    <property type="entry name" value="TetR_N"/>
    <property type="match status" value="1"/>
</dbReference>
<evidence type="ECO:0000313" key="3">
    <source>
        <dbReference type="Proteomes" id="UP000298488"/>
    </source>
</evidence>
<proteinExistence type="predicted"/>
<accession>A0A4R8VDD1</accession>
<dbReference type="InterPro" id="IPR009057">
    <property type="entry name" value="Homeodomain-like_sf"/>
</dbReference>
<sequence length="205" mass="22334">MVRPRFAKLPPAQQQAILQAALDEFARHGFHDASLNRVIETAGISKGSMYYYFDGKAELYAHVASTQIGELFAQVGPPPQLDTGDADRFWSVIEDYYLRLMKALLASPQRAALFRGWATASKDPAFQRAQGELEQASVPWIEQAVAAGQRVDAVRKDLPASLLIAVVLGMGEAMDLWMLSQDPDDEGLPTVVGSLVSMIRGAVSA</sequence>
<reference evidence="2 3" key="1">
    <citation type="submission" date="2019-03" db="EMBL/GenBank/DDBJ databases">
        <title>Genomics of glacier-inhabiting Cryobacterium strains.</title>
        <authorList>
            <person name="Liu Q."/>
            <person name="Xin Y.-H."/>
        </authorList>
    </citation>
    <scope>NUCLEOTIDE SEQUENCE [LARGE SCALE GENOMIC DNA]</scope>
    <source>
        <strain evidence="2 3">CGMCC 1.10440</strain>
    </source>
</reference>
<dbReference type="GO" id="GO:0000976">
    <property type="term" value="F:transcription cis-regulatory region binding"/>
    <property type="evidence" value="ECO:0007669"/>
    <property type="project" value="TreeGrafter"/>
</dbReference>
<dbReference type="GO" id="GO:0003700">
    <property type="term" value="F:DNA-binding transcription factor activity"/>
    <property type="evidence" value="ECO:0007669"/>
    <property type="project" value="TreeGrafter"/>
</dbReference>
<evidence type="ECO:0000256" key="1">
    <source>
        <dbReference type="ARBA" id="ARBA00023125"/>
    </source>
</evidence>
<dbReference type="InterPro" id="IPR050109">
    <property type="entry name" value="HTH-type_TetR-like_transc_reg"/>
</dbReference>
<dbReference type="AlphaFoldDB" id="A0A4R8VDD1"/>